<dbReference type="RefSeq" id="WP_402700229.1">
    <property type="nucleotide sequence ID" value="NZ_JBIUZV010000004.1"/>
</dbReference>
<feature type="transmembrane region" description="Helical" evidence="1">
    <location>
        <begin position="122"/>
        <end position="142"/>
    </location>
</feature>
<dbReference type="InterPro" id="IPR010389">
    <property type="entry name" value="Urate_ox_N"/>
</dbReference>
<dbReference type="Proteomes" id="UP001617427">
    <property type="component" value="Unassembled WGS sequence"/>
</dbReference>
<comment type="caution">
    <text evidence="3">The sequence shown here is derived from an EMBL/GenBank/DDBJ whole genome shotgun (WGS) entry which is preliminary data.</text>
</comment>
<accession>A0ABW8EXQ9</accession>
<dbReference type="InterPro" id="IPR036909">
    <property type="entry name" value="Cyt_c-like_dom_sf"/>
</dbReference>
<evidence type="ECO:0000313" key="3">
    <source>
        <dbReference type="EMBL" id="MFJ3046242.1"/>
    </source>
</evidence>
<dbReference type="SUPFAM" id="SSF46626">
    <property type="entry name" value="Cytochrome c"/>
    <property type="match status" value="1"/>
</dbReference>
<keyword evidence="4" id="KW-1185">Reference proteome</keyword>
<feature type="transmembrane region" description="Helical" evidence="1">
    <location>
        <begin position="91"/>
        <end position="110"/>
    </location>
</feature>
<name>A0ABW8EXQ9_9BURK</name>
<feature type="transmembrane region" description="Helical" evidence="1">
    <location>
        <begin position="154"/>
        <end position="175"/>
    </location>
</feature>
<keyword evidence="1" id="KW-1133">Transmembrane helix</keyword>
<feature type="transmembrane region" description="Helical" evidence="1">
    <location>
        <begin position="12"/>
        <end position="33"/>
    </location>
</feature>
<feature type="domain" description="Urate oxidase N-terminal" evidence="2">
    <location>
        <begin position="3"/>
        <end position="299"/>
    </location>
</feature>
<sequence length="421" mass="46669">MEAYIFDWLNLLLRWLHVITAIAWIGSSFYFVWLDNSLVKPTDPELLEKGVGGELWAVHGGGFYNPQKYLLAPKAVPEHLHWFYWESYSTWLSGFALFSLLYLFNANVFLVDKNVFDMSGSMAGGTAIAFLVFNWLIYDAICSTIGDRPNGDRLVNILVGLQVIVSVWAACHLFSGRAAFLISGASMATIMSANVLVWIIPGQRKMVAAMRAGQEPDPIHGRRGKQRSVHNTYFTLPVLFAMLSNHYSMTYGAPHNWLVLLMIMAAGALIRQFFVLRHKGVYNWWYPGVAVALLLAVAIGLSPMMRSKPMPAALHHQEEAKPAVADGAKVEPAPAGGVSFAQVQQVIQARCIQCHAEKPTLMPVPGKGILLDSREHIAEHAQQIYQQAYVAKAMPLGNMTNITDEERALIGKWFEAGAAVN</sequence>
<dbReference type="EMBL" id="JBIUZV010000004">
    <property type="protein sequence ID" value="MFJ3046242.1"/>
    <property type="molecule type" value="Genomic_DNA"/>
</dbReference>
<proteinExistence type="predicted"/>
<evidence type="ECO:0000313" key="4">
    <source>
        <dbReference type="Proteomes" id="UP001617427"/>
    </source>
</evidence>
<organism evidence="3 4">
    <name type="scientific">Herbaspirillum chlorophenolicum</name>
    <dbReference type="NCBI Taxonomy" id="211589"/>
    <lineage>
        <taxon>Bacteria</taxon>
        <taxon>Pseudomonadati</taxon>
        <taxon>Pseudomonadota</taxon>
        <taxon>Betaproteobacteria</taxon>
        <taxon>Burkholderiales</taxon>
        <taxon>Oxalobacteraceae</taxon>
        <taxon>Herbaspirillum</taxon>
    </lineage>
</organism>
<feature type="transmembrane region" description="Helical" evidence="1">
    <location>
        <begin position="282"/>
        <end position="301"/>
    </location>
</feature>
<evidence type="ECO:0000259" key="2">
    <source>
        <dbReference type="Pfam" id="PF06181"/>
    </source>
</evidence>
<feature type="transmembrane region" description="Helical" evidence="1">
    <location>
        <begin position="181"/>
        <end position="201"/>
    </location>
</feature>
<protein>
    <submittedName>
        <fullName evidence="3">Urate hydroxylase PuuD</fullName>
    </submittedName>
</protein>
<keyword evidence="1" id="KW-0812">Transmembrane</keyword>
<feature type="transmembrane region" description="Helical" evidence="1">
    <location>
        <begin position="257"/>
        <end position="276"/>
    </location>
</feature>
<evidence type="ECO:0000256" key="1">
    <source>
        <dbReference type="SAM" id="Phobius"/>
    </source>
</evidence>
<reference evidence="3 4" key="1">
    <citation type="submission" date="2024-10" db="EMBL/GenBank/DDBJ databases">
        <title>The Natural Products Discovery Center: Release of the First 8490 Sequenced Strains for Exploring Actinobacteria Biosynthetic Diversity.</title>
        <authorList>
            <person name="Kalkreuter E."/>
            <person name="Kautsar S.A."/>
            <person name="Yang D."/>
            <person name="Bader C.D."/>
            <person name="Teijaro C.N."/>
            <person name="Fluegel L."/>
            <person name="Davis C.M."/>
            <person name="Simpson J.R."/>
            <person name="Lauterbach L."/>
            <person name="Steele A.D."/>
            <person name="Gui C."/>
            <person name="Meng S."/>
            <person name="Li G."/>
            <person name="Viehrig K."/>
            <person name="Ye F."/>
            <person name="Su P."/>
            <person name="Kiefer A.F."/>
            <person name="Nichols A."/>
            <person name="Cepeda A.J."/>
            <person name="Yan W."/>
            <person name="Fan B."/>
            <person name="Jiang Y."/>
            <person name="Adhikari A."/>
            <person name="Zheng C.-J."/>
            <person name="Schuster L."/>
            <person name="Cowan T.M."/>
            <person name="Smanski M.J."/>
            <person name="Chevrette M.G."/>
            <person name="De Carvalho L.P.S."/>
            <person name="Shen B."/>
        </authorList>
    </citation>
    <scope>NUCLEOTIDE SEQUENCE [LARGE SCALE GENOMIC DNA]</scope>
    <source>
        <strain evidence="3 4">NPDC087045</strain>
    </source>
</reference>
<keyword evidence="1" id="KW-0472">Membrane</keyword>
<dbReference type="Pfam" id="PF06181">
    <property type="entry name" value="Urate_ox_N"/>
    <property type="match status" value="1"/>
</dbReference>
<gene>
    <name evidence="3" type="ORF">ACIPEN_10445</name>
</gene>